<feature type="transmembrane region" description="Helical" evidence="1">
    <location>
        <begin position="67"/>
        <end position="85"/>
    </location>
</feature>
<reference evidence="2" key="1">
    <citation type="journal article" date="2022" name="IScience">
        <title>Evolution of zygomycete secretomes and the origins of terrestrial fungal ecologies.</title>
        <authorList>
            <person name="Chang Y."/>
            <person name="Wang Y."/>
            <person name="Mondo S."/>
            <person name="Ahrendt S."/>
            <person name="Andreopoulos W."/>
            <person name="Barry K."/>
            <person name="Beard J."/>
            <person name="Benny G.L."/>
            <person name="Blankenship S."/>
            <person name="Bonito G."/>
            <person name="Cuomo C."/>
            <person name="Desiro A."/>
            <person name="Gervers K.A."/>
            <person name="Hundley H."/>
            <person name="Kuo A."/>
            <person name="LaButti K."/>
            <person name="Lang B.F."/>
            <person name="Lipzen A."/>
            <person name="O'Donnell K."/>
            <person name="Pangilinan J."/>
            <person name="Reynolds N."/>
            <person name="Sandor L."/>
            <person name="Smith M.E."/>
            <person name="Tsang A."/>
            <person name="Grigoriev I.V."/>
            <person name="Stajich J.E."/>
            <person name="Spatafora J.W."/>
        </authorList>
    </citation>
    <scope>NUCLEOTIDE SEQUENCE</scope>
    <source>
        <strain evidence="2">RSA 2281</strain>
    </source>
</reference>
<dbReference type="Proteomes" id="UP001209540">
    <property type="component" value="Unassembled WGS sequence"/>
</dbReference>
<accession>A0AAD5P7X7</accession>
<dbReference type="AlphaFoldDB" id="A0AAD5P7X7"/>
<evidence type="ECO:0000256" key="1">
    <source>
        <dbReference type="SAM" id="Phobius"/>
    </source>
</evidence>
<name>A0AAD5P7X7_9FUNG</name>
<evidence type="ECO:0000313" key="3">
    <source>
        <dbReference type="Proteomes" id="UP001209540"/>
    </source>
</evidence>
<keyword evidence="1" id="KW-0472">Membrane</keyword>
<gene>
    <name evidence="2" type="ORF">BDA99DRAFT_543521</name>
</gene>
<proteinExistence type="predicted"/>
<sequence>MNHSLFNMLNRILHMGSNIFLHGLKNKERNRVSGVSRRIYPELLSDNRFFIKYTAIEFLCIGNFRLLVFWIVLGTWAGFLGAICGKTTPIKNYKVTAQAKSHQIRALYIEKLTV</sequence>
<evidence type="ECO:0000313" key="2">
    <source>
        <dbReference type="EMBL" id="KAI9245873.1"/>
    </source>
</evidence>
<keyword evidence="1" id="KW-0812">Transmembrane</keyword>
<keyword evidence="3" id="KW-1185">Reference proteome</keyword>
<dbReference type="EMBL" id="JAIXMP010000049">
    <property type="protein sequence ID" value="KAI9245873.1"/>
    <property type="molecule type" value="Genomic_DNA"/>
</dbReference>
<reference evidence="2" key="2">
    <citation type="submission" date="2023-02" db="EMBL/GenBank/DDBJ databases">
        <authorList>
            <consortium name="DOE Joint Genome Institute"/>
            <person name="Mondo S.J."/>
            <person name="Chang Y."/>
            <person name="Wang Y."/>
            <person name="Ahrendt S."/>
            <person name="Andreopoulos W."/>
            <person name="Barry K."/>
            <person name="Beard J."/>
            <person name="Benny G.L."/>
            <person name="Blankenship S."/>
            <person name="Bonito G."/>
            <person name="Cuomo C."/>
            <person name="Desiro A."/>
            <person name="Gervers K.A."/>
            <person name="Hundley H."/>
            <person name="Kuo A."/>
            <person name="LaButti K."/>
            <person name="Lang B.F."/>
            <person name="Lipzen A."/>
            <person name="O'Donnell K."/>
            <person name="Pangilinan J."/>
            <person name="Reynolds N."/>
            <person name="Sandor L."/>
            <person name="Smith M.W."/>
            <person name="Tsang A."/>
            <person name="Grigoriev I.V."/>
            <person name="Stajich J.E."/>
            <person name="Spatafora J.W."/>
        </authorList>
    </citation>
    <scope>NUCLEOTIDE SEQUENCE</scope>
    <source>
        <strain evidence="2">RSA 2281</strain>
    </source>
</reference>
<organism evidence="2 3">
    <name type="scientific">Phascolomyces articulosus</name>
    <dbReference type="NCBI Taxonomy" id="60185"/>
    <lineage>
        <taxon>Eukaryota</taxon>
        <taxon>Fungi</taxon>
        <taxon>Fungi incertae sedis</taxon>
        <taxon>Mucoromycota</taxon>
        <taxon>Mucoromycotina</taxon>
        <taxon>Mucoromycetes</taxon>
        <taxon>Mucorales</taxon>
        <taxon>Lichtheimiaceae</taxon>
        <taxon>Phascolomyces</taxon>
    </lineage>
</organism>
<protein>
    <submittedName>
        <fullName evidence="2">Uncharacterized protein</fullName>
    </submittedName>
</protein>
<comment type="caution">
    <text evidence="2">The sequence shown here is derived from an EMBL/GenBank/DDBJ whole genome shotgun (WGS) entry which is preliminary data.</text>
</comment>
<keyword evidence="1" id="KW-1133">Transmembrane helix</keyword>